<keyword evidence="1" id="KW-0472">Membrane</keyword>
<dbReference type="OrthoDB" id="1272476at2"/>
<dbReference type="Proteomes" id="UP000199426">
    <property type="component" value="Unassembled WGS sequence"/>
</dbReference>
<evidence type="ECO:0000313" key="2">
    <source>
        <dbReference type="EMBL" id="SDI17038.1"/>
    </source>
</evidence>
<evidence type="ECO:0000313" key="4">
    <source>
        <dbReference type="Proteomes" id="UP000199426"/>
    </source>
</evidence>
<sequence length="218" mass="24796">MKRIYYAPGLISALVIPVLLWHFGNRKIEEITTSVIDIGIPAKSTKGKSNDNNPLEPVRNFDLKKIEVPTGKAKENSALYVSEVRALQKRNERHTGIEFILGKENTYGDFVSLLNDMAISKHEEYVLDMEKTGNLLVPVTYLDPYPLAEPCLLCNDVVQGIDHGSLIDDFPEPNIFDKTQYFLTLLTKEAYFLILGFLILSYLSILSFKERFKLYTSN</sequence>
<dbReference type="RefSeq" id="WP_089732878.1">
    <property type="nucleotide sequence ID" value="NZ_FNEG01000001.1"/>
</dbReference>
<keyword evidence="1" id="KW-0812">Transmembrane</keyword>
<feature type="transmembrane region" description="Helical" evidence="1">
    <location>
        <begin position="190"/>
        <end position="208"/>
    </location>
</feature>
<dbReference type="Proteomes" id="UP000251670">
    <property type="component" value="Unassembled WGS sequence"/>
</dbReference>
<feature type="transmembrane region" description="Helical" evidence="1">
    <location>
        <begin position="6"/>
        <end position="24"/>
    </location>
</feature>
<dbReference type="AlphaFoldDB" id="A0A2X2X790"/>
<gene>
    <name evidence="3" type="ORF">NCTC13492_03647</name>
    <name evidence="2" type="ORF">SAMN05421542_0302</name>
</gene>
<proteinExistence type="predicted"/>
<protein>
    <submittedName>
        <fullName evidence="3">Uncharacterized protein</fullName>
    </submittedName>
</protein>
<dbReference type="EMBL" id="FNEG01000001">
    <property type="protein sequence ID" value="SDI17038.1"/>
    <property type="molecule type" value="Genomic_DNA"/>
</dbReference>
<evidence type="ECO:0000313" key="3">
    <source>
        <dbReference type="EMBL" id="SQB46571.1"/>
    </source>
</evidence>
<accession>A0A2X2X790</accession>
<keyword evidence="1" id="KW-1133">Transmembrane helix</keyword>
<reference evidence="2 4" key="1">
    <citation type="submission" date="2016-10" db="EMBL/GenBank/DDBJ databases">
        <authorList>
            <person name="Varghese N."/>
            <person name="Submissions S."/>
        </authorList>
    </citation>
    <scope>NUCLEOTIDE SEQUENCE [LARGE SCALE GENOMIC DNA]</scope>
    <source>
        <strain evidence="2 4">DSM 19299</strain>
    </source>
</reference>
<dbReference type="EMBL" id="UAWB01000013">
    <property type="protein sequence ID" value="SQB46571.1"/>
    <property type="molecule type" value="Genomic_DNA"/>
</dbReference>
<reference evidence="3 5" key="2">
    <citation type="submission" date="2018-06" db="EMBL/GenBank/DDBJ databases">
        <authorList>
            <consortium name="Pathogen Informatics"/>
            <person name="Doyle S."/>
        </authorList>
    </citation>
    <scope>NUCLEOTIDE SEQUENCE [LARGE SCALE GENOMIC DNA]</scope>
    <source>
        <strain evidence="3 5">NCTC13492</strain>
    </source>
</reference>
<evidence type="ECO:0000256" key="1">
    <source>
        <dbReference type="SAM" id="Phobius"/>
    </source>
</evidence>
<evidence type="ECO:0000313" key="5">
    <source>
        <dbReference type="Proteomes" id="UP000251670"/>
    </source>
</evidence>
<organism evidence="3 5">
    <name type="scientific">Chryseobacterium jejuense</name>
    <dbReference type="NCBI Taxonomy" id="445960"/>
    <lineage>
        <taxon>Bacteria</taxon>
        <taxon>Pseudomonadati</taxon>
        <taxon>Bacteroidota</taxon>
        <taxon>Flavobacteriia</taxon>
        <taxon>Flavobacteriales</taxon>
        <taxon>Weeksellaceae</taxon>
        <taxon>Chryseobacterium group</taxon>
        <taxon>Chryseobacterium</taxon>
    </lineage>
</organism>
<keyword evidence="4" id="KW-1185">Reference proteome</keyword>
<name>A0A2X2X790_CHRJE</name>